<proteinExistence type="predicted"/>
<accession>A0A844BYJ8</accession>
<name>A0A844BYJ8_9LACT</name>
<dbReference type="Proteomes" id="UP000440066">
    <property type="component" value="Unassembled WGS sequence"/>
</dbReference>
<reference evidence="1 2" key="1">
    <citation type="submission" date="2019-11" db="EMBL/GenBank/DDBJ databases">
        <title>Characterisation of Fundicoccus ignavus gen. nov. sp. nov., a novel genus of the family Aerococcaceae from bulk tank milk.</title>
        <authorList>
            <person name="Siebert A."/>
            <person name="Huptas C."/>
            <person name="Wenning M."/>
            <person name="Scherer S."/>
            <person name="Doll E.V."/>
        </authorList>
    </citation>
    <scope>NUCLEOTIDE SEQUENCE [LARGE SCALE GENOMIC DNA]</scope>
    <source>
        <strain evidence="1 2">DSM 109652</strain>
    </source>
</reference>
<gene>
    <name evidence="1" type="ORF">GF867_05815</name>
</gene>
<protein>
    <submittedName>
        <fullName evidence="1">Uncharacterized protein</fullName>
    </submittedName>
</protein>
<dbReference type="RefSeq" id="WP_153832163.1">
    <property type="nucleotide sequence ID" value="NZ_WJQT01000006.1"/>
</dbReference>
<evidence type="ECO:0000313" key="1">
    <source>
        <dbReference type="EMBL" id="MRJ47074.1"/>
    </source>
</evidence>
<organism evidence="1 2">
    <name type="scientific">Fundicoccus ignavus</name>
    <dbReference type="NCBI Taxonomy" id="2664442"/>
    <lineage>
        <taxon>Bacteria</taxon>
        <taxon>Bacillati</taxon>
        <taxon>Bacillota</taxon>
        <taxon>Bacilli</taxon>
        <taxon>Lactobacillales</taxon>
        <taxon>Aerococcaceae</taxon>
        <taxon>Fundicoccus</taxon>
    </lineage>
</organism>
<comment type="caution">
    <text evidence="1">The sequence shown here is derived from an EMBL/GenBank/DDBJ whole genome shotgun (WGS) entry which is preliminary data.</text>
</comment>
<dbReference type="EMBL" id="WJQT01000006">
    <property type="protein sequence ID" value="MRJ47074.1"/>
    <property type="molecule type" value="Genomic_DNA"/>
</dbReference>
<evidence type="ECO:0000313" key="2">
    <source>
        <dbReference type="Proteomes" id="UP000440066"/>
    </source>
</evidence>
<sequence length="603" mass="68640">MHLTTKRFQEVINQPSRKFSWSGKLYLRDGETIDFTDKEILKGTGYIQRSCSGSSELELGSVYASEFGLSLFTNMDRYRLERAQISLRYHLHFDDGNQESIPMGIFEVSEANRSKKRLELKGYDFMLRFDRPISISETFGTAFELLTFICERCRVQLGMSEAQVLILPNGTEMLSIYPEHDIETYRDLLHYLASTLGSVALIDRYGRLVLKQYGITPVTLIEAKHRFDSSVSDFKTYYTAINSTNMKTKLAEYYALEQDTGLTMNLGVNPFMQLGLTEKRERMCQRLLEAVSQISYTPFDATTIGNPSLDPADMIVHLYEREAVQGLITNIEYKINGKHRISGVGKNPNYAQSKSKHDKNLVGILNKIESEHLIVHSYSNSKAFDLSTEEIPIIRIDFASDKETEALFNASILLDVRTSTVENKKQVSLLPITSGSDPPVESIMYEMIEEKEVPTKVIVTFILNHERIDYHVPIETYSNGQHVLNLFHPLSNLQEKTMNSFSVMMCLESGNVHIEKDHAIAAISGQSLGTTEVWDGKLEMTEWWSKVTLNQGMLYQRKLLEGFQIGLHQPQANIFDESVSRYVPNGLALRGWKESVSTEVENV</sequence>
<dbReference type="AlphaFoldDB" id="A0A844BYJ8"/>